<feature type="region of interest" description="Disordered" evidence="1">
    <location>
        <begin position="63"/>
        <end position="93"/>
    </location>
</feature>
<name>I4C967_DESTA</name>
<dbReference type="RefSeq" id="WP_014811241.1">
    <property type="nucleotide sequence ID" value="NC_018025.1"/>
</dbReference>
<sequence length="104" mass="11865">MSGKELLTAAEAAERLRIEKRTLLKWARENKIESVKLSRKVVLFTADAVDDFVEGKSKKIEPIPVNHQEAGRRTASPIPKKKGGDKKSLGELWKDLRKEVKQWQ</sequence>
<dbReference type="InterPro" id="IPR009061">
    <property type="entry name" value="DNA-bd_dom_put_sf"/>
</dbReference>
<accession>I4C967</accession>
<feature type="domain" description="Helix-turn-helix" evidence="2">
    <location>
        <begin position="6"/>
        <end position="56"/>
    </location>
</feature>
<evidence type="ECO:0000313" key="4">
    <source>
        <dbReference type="Proteomes" id="UP000006055"/>
    </source>
</evidence>
<evidence type="ECO:0000256" key="1">
    <source>
        <dbReference type="SAM" id="MobiDB-lite"/>
    </source>
</evidence>
<dbReference type="STRING" id="706587.Desti_3456"/>
<dbReference type="Pfam" id="PF12728">
    <property type="entry name" value="HTH_17"/>
    <property type="match status" value="1"/>
</dbReference>
<reference evidence="4" key="1">
    <citation type="submission" date="2012-06" db="EMBL/GenBank/DDBJ databases">
        <title>Complete sequence of chromosome of Desulfomonile tiedjei DSM 6799.</title>
        <authorList>
            <person name="Lucas S."/>
            <person name="Copeland A."/>
            <person name="Lapidus A."/>
            <person name="Glavina del Rio T."/>
            <person name="Dalin E."/>
            <person name="Tice H."/>
            <person name="Bruce D."/>
            <person name="Goodwin L."/>
            <person name="Pitluck S."/>
            <person name="Peters L."/>
            <person name="Ovchinnikova G."/>
            <person name="Zeytun A."/>
            <person name="Lu M."/>
            <person name="Kyrpides N."/>
            <person name="Mavromatis K."/>
            <person name="Ivanova N."/>
            <person name="Brettin T."/>
            <person name="Detter J.C."/>
            <person name="Han C."/>
            <person name="Larimer F."/>
            <person name="Land M."/>
            <person name="Hauser L."/>
            <person name="Markowitz V."/>
            <person name="Cheng J.-F."/>
            <person name="Hugenholtz P."/>
            <person name="Woyke T."/>
            <person name="Wu D."/>
            <person name="Spring S."/>
            <person name="Schroeder M."/>
            <person name="Brambilla E."/>
            <person name="Klenk H.-P."/>
            <person name="Eisen J.A."/>
        </authorList>
    </citation>
    <scope>NUCLEOTIDE SEQUENCE [LARGE SCALE GENOMIC DNA]</scope>
    <source>
        <strain evidence="4">ATCC 49306 / DSM 6799 / DCB-1</strain>
    </source>
</reference>
<protein>
    <submittedName>
        <fullName evidence="3">DNA-binding protein, excisionase family</fullName>
    </submittedName>
</protein>
<organism evidence="3 4">
    <name type="scientific">Desulfomonile tiedjei (strain ATCC 49306 / DSM 6799 / DCB-1)</name>
    <dbReference type="NCBI Taxonomy" id="706587"/>
    <lineage>
        <taxon>Bacteria</taxon>
        <taxon>Pseudomonadati</taxon>
        <taxon>Thermodesulfobacteriota</taxon>
        <taxon>Desulfomonilia</taxon>
        <taxon>Desulfomonilales</taxon>
        <taxon>Desulfomonilaceae</taxon>
        <taxon>Desulfomonile</taxon>
    </lineage>
</organism>
<dbReference type="EMBL" id="CP003360">
    <property type="protein sequence ID" value="AFM26108.1"/>
    <property type="molecule type" value="Genomic_DNA"/>
</dbReference>
<dbReference type="InterPro" id="IPR010093">
    <property type="entry name" value="SinI_DNA-bd"/>
</dbReference>
<dbReference type="HOGENOM" id="CLU_2205853_0_0_7"/>
<dbReference type="AlphaFoldDB" id="I4C967"/>
<evidence type="ECO:0000259" key="2">
    <source>
        <dbReference type="Pfam" id="PF12728"/>
    </source>
</evidence>
<evidence type="ECO:0000313" key="3">
    <source>
        <dbReference type="EMBL" id="AFM26108.1"/>
    </source>
</evidence>
<dbReference type="KEGG" id="dti:Desti_3456"/>
<proteinExistence type="predicted"/>
<dbReference type="NCBIfam" id="TIGR01764">
    <property type="entry name" value="excise"/>
    <property type="match status" value="1"/>
</dbReference>
<dbReference type="GO" id="GO:0003677">
    <property type="term" value="F:DNA binding"/>
    <property type="evidence" value="ECO:0007669"/>
    <property type="project" value="UniProtKB-KW"/>
</dbReference>
<dbReference type="Proteomes" id="UP000006055">
    <property type="component" value="Chromosome"/>
</dbReference>
<dbReference type="Gene3D" id="1.10.1660.10">
    <property type="match status" value="1"/>
</dbReference>
<dbReference type="InterPro" id="IPR041657">
    <property type="entry name" value="HTH_17"/>
</dbReference>
<gene>
    <name evidence="3" type="ordered locus">Desti_3456</name>
</gene>
<keyword evidence="4" id="KW-1185">Reference proteome</keyword>
<keyword evidence="3" id="KW-0238">DNA-binding</keyword>
<dbReference type="SUPFAM" id="SSF46955">
    <property type="entry name" value="Putative DNA-binding domain"/>
    <property type="match status" value="1"/>
</dbReference>